<accession>A0A0M0JT30</accession>
<feature type="coiled-coil region" evidence="1">
    <location>
        <begin position="591"/>
        <end position="618"/>
    </location>
</feature>
<comment type="caution">
    <text evidence="2">The sequence shown here is derived from an EMBL/GenBank/DDBJ whole genome shotgun (WGS) entry which is preliminary data.</text>
</comment>
<organism evidence="2 3">
    <name type="scientific">Chrysochromulina tobinii</name>
    <dbReference type="NCBI Taxonomy" id="1460289"/>
    <lineage>
        <taxon>Eukaryota</taxon>
        <taxon>Haptista</taxon>
        <taxon>Haptophyta</taxon>
        <taxon>Prymnesiophyceae</taxon>
        <taxon>Prymnesiales</taxon>
        <taxon>Chrysochromulinaceae</taxon>
        <taxon>Chrysochromulina</taxon>
    </lineage>
</organism>
<sequence>MAGGRVLVGVVRSFALWKLDEEVLRGTMELLKLGSSAARRHFAKPCYEEMVLIDSLGCDRKLAATAGVSFRELLALHNRHFGTYSNGRWEAKASVVWAVAEALIGSSDRGIGHLDIDLVRALCVGDEGGLVSIIGLGDPLGETRDRAGTALAALSHLGKQLIELLLGGLDGRSLHEWMESLVETLHETLRGVAESLKGALVRQMERLADAVGTHVAAVKDDALEACRALHATLAQIGAATERAATAASKAVTMLEIVEIAMKKVEEAGAASASLSLCASHARDLKKVAHEVSDAARQAADILSRELIEMLAPAAHDAGGGQTRGKATSSVLGALGMASMRKLGMSMPKITSDKPKAKVGIKTAVTGENDGRDDVPDDAALGARRTAALARLKKLGDQLRGTLSDGAEAAKTSVSSDSLMGPLQLLVAGGQQLNLVLAKTVDDLTASPPPLPKLLESVEFARIREELLGELREHLEELRGAAMRELQGILESATGVLSESESALSESLGVEVDTDALSADCLALDHPICGMLKDAASGLFAKSKVELWHVREVAALAALRVVEAIDRTITEGVYNEQLTTDGKAHLDATDGAAAWLKQREQYLADLERVEGEVKALQAERTRGGEHELKACTKEEELGELSLGGGRYVSPTLLSRAERQAALLEVKESLLRAVMRRRCIERSKSVRSMLRGGEACAAELNVIALSSDAAMPYELLPPHEQLGVQMEALQKGLDSMCDQLLAGVREALYDSDRMPMEQRLGAVLKNQQGLFIMKLTKELEERLKWTAAHADQLKDGAIAAMDTRRRAEEEAQAWGTVHDELVVDIAEALDVLSTEISKVEIEEDPLVRMQGLIRCRDKKEVLGVVVAQTEAEAAAHLDGGEREAAMQMKPVVCQLASVSIRADALIQDELRVLRGALESMEALLHENLAKLNDLMSQPAPDLSLDGLARLIKEQMSELRIDAAEVHSLASGKVTQQPI</sequence>
<dbReference type="Proteomes" id="UP000037460">
    <property type="component" value="Unassembled WGS sequence"/>
</dbReference>
<evidence type="ECO:0000256" key="1">
    <source>
        <dbReference type="SAM" id="Coils"/>
    </source>
</evidence>
<feature type="non-terminal residue" evidence="2">
    <location>
        <position position="976"/>
    </location>
</feature>
<keyword evidence="3" id="KW-1185">Reference proteome</keyword>
<protein>
    <submittedName>
        <fullName evidence="2">Uncharacterized protein</fullName>
    </submittedName>
</protein>
<proteinExistence type="predicted"/>
<reference evidence="3" key="1">
    <citation type="journal article" date="2015" name="PLoS Genet.">
        <title>Genome Sequence and Transcriptome Analyses of Chrysochromulina tobin: Metabolic Tools for Enhanced Algal Fitness in the Prominent Order Prymnesiales (Haptophyceae).</title>
        <authorList>
            <person name="Hovde B.T."/>
            <person name="Deodato C.R."/>
            <person name="Hunsperger H.M."/>
            <person name="Ryken S.A."/>
            <person name="Yost W."/>
            <person name="Jha R.K."/>
            <person name="Patterson J."/>
            <person name="Monnat R.J. Jr."/>
            <person name="Barlow S.B."/>
            <person name="Starkenburg S.R."/>
            <person name="Cattolico R.A."/>
        </authorList>
    </citation>
    <scope>NUCLEOTIDE SEQUENCE</scope>
    <source>
        <strain evidence="3">CCMP291</strain>
    </source>
</reference>
<dbReference type="EMBL" id="JWZX01002353">
    <property type="protein sequence ID" value="KOO29811.1"/>
    <property type="molecule type" value="Genomic_DNA"/>
</dbReference>
<evidence type="ECO:0000313" key="3">
    <source>
        <dbReference type="Proteomes" id="UP000037460"/>
    </source>
</evidence>
<name>A0A0M0JT30_9EUKA</name>
<dbReference type="AlphaFoldDB" id="A0A0M0JT30"/>
<keyword evidence="1" id="KW-0175">Coiled coil</keyword>
<gene>
    <name evidence="2" type="ORF">Ctob_015055</name>
</gene>
<evidence type="ECO:0000313" key="2">
    <source>
        <dbReference type="EMBL" id="KOO29811.1"/>
    </source>
</evidence>